<name>A0AAV4NZF8_CAEEX</name>
<reference evidence="1 2" key="1">
    <citation type="submission" date="2021-06" db="EMBL/GenBank/DDBJ databases">
        <title>Caerostris extrusa draft genome.</title>
        <authorList>
            <person name="Kono N."/>
            <person name="Arakawa K."/>
        </authorList>
    </citation>
    <scope>NUCLEOTIDE SEQUENCE [LARGE SCALE GENOMIC DNA]</scope>
</reference>
<sequence length="119" mass="14070">MFIFSSSSCFLQGRPCVKSFERSIIHLKKKEKIASQVSICSGWVLIERQPHRSEIWGFRRLCVKSFERSIIHLKKKEEKNCFSSQHLFWLGADRTSTPRNRDLEIRFNNEKALEDCDSF</sequence>
<evidence type="ECO:0000313" key="1">
    <source>
        <dbReference type="EMBL" id="GIX89700.1"/>
    </source>
</evidence>
<dbReference type="Proteomes" id="UP001054945">
    <property type="component" value="Unassembled WGS sequence"/>
</dbReference>
<gene>
    <name evidence="1" type="ORF">CEXT_479671</name>
</gene>
<accession>A0AAV4NZF8</accession>
<comment type="caution">
    <text evidence="1">The sequence shown here is derived from an EMBL/GenBank/DDBJ whole genome shotgun (WGS) entry which is preliminary data.</text>
</comment>
<proteinExistence type="predicted"/>
<keyword evidence="2" id="KW-1185">Reference proteome</keyword>
<organism evidence="1 2">
    <name type="scientific">Caerostris extrusa</name>
    <name type="common">Bark spider</name>
    <name type="synonym">Caerostris bankana</name>
    <dbReference type="NCBI Taxonomy" id="172846"/>
    <lineage>
        <taxon>Eukaryota</taxon>
        <taxon>Metazoa</taxon>
        <taxon>Ecdysozoa</taxon>
        <taxon>Arthropoda</taxon>
        <taxon>Chelicerata</taxon>
        <taxon>Arachnida</taxon>
        <taxon>Araneae</taxon>
        <taxon>Araneomorphae</taxon>
        <taxon>Entelegynae</taxon>
        <taxon>Araneoidea</taxon>
        <taxon>Araneidae</taxon>
        <taxon>Caerostris</taxon>
    </lineage>
</organism>
<evidence type="ECO:0000313" key="2">
    <source>
        <dbReference type="Proteomes" id="UP001054945"/>
    </source>
</evidence>
<dbReference type="EMBL" id="BPLR01003881">
    <property type="protein sequence ID" value="GIX89700.1"/>
    <property type="molecule type" value="Genomic_DNA"/>
</dbReference>
<dbReference type="AlphaFoldDB" id="A0AAV4NZF8"/>
<protein>
    <submittedName>
        <fullName evidence="1">Uncharacterized protein</fullName>
    </submittedName>
</protein>